<evidence type="ECO:0000313" key="5">
    <source>
        <dbReference type="Proteomes" id="UP000427906"/>
    </source>
</evidence>
<feature type="domain" description="MRB1590-like C-terminal" evidence="3">
    <location>
        <begin position="485"/>
        <end position="582"/>
    </location>
</feature>
<dbReference type="Pfam" id="PF21117">
    <property type="entry name" value="MRB1590_C"/>
    <property type="match status" value="1"/>
</dbReference>
<dbReference type="AlphaFoldDB" id="A0A5K7Z2S0"/>
<dbReference type="EMBL" id="AP021874">
    <property type="protein sequence ID" value="BBO70947.1"/>
    <property type="molecule type" value="Genomic_DNA"/>
</dbReference>
<dbReference type="Pfam" id="PF20446">
    <property type="entry name" value="ABC_N"/>
    <property type="match status" value="1"/>
</dbReference>
<dbReference type="Pfam" id="PF09818">
    <property type="entry name" value="ABC_ATPase"/>
    <property type="match status" value="1"/>
</dbReference>
<organism evidence="4 5">
    <name type="scientific">Desulfosarcina alkanivorans</name>
    <dbReference type="NCBI Taxonomy" id="571177"/>
    <lineage>
        <taxon>Bacteria</taxon>
        <taxon>Pseudomonadati</taxon>
        <taxon>Thermodesulfobacteriota</taxon>
        <taxon>Desulfobacteria</taxon>
        <taxon>Desulfobacterales</taxon>
        <taxon>Desulfosarcinaceae</taxon>
        <taxon>Desulfosarcina</taxon>
    </lineage>
</organism>
<sequence length="584" mass="63330">MDADHRLNANEFKALLRQLDNRAYGIYRRLRQTRIVFDAYSLGFRHVQASPGAMPASVCELFLPASRFPVPGWAISNEARSIAAADYVLRSFACGVARSARQHRGADGSGSYQCPEMPQQILARNAVSFSPAGLSIAFRVSLPGTLSQKVLAGEAEAMFFGELADIAQAVKADLSDSRRFRGHCELVEDMRHVQDRLGRRGLVAFIADGSMLPRDSGLSDKPIRDDQGGTAFCAPEAAAVVLDFPNAGNIRGLGIREGVTVVVGGGFHGKSTLLHAVARGVYPHVAGDGRERVVTSQNAIVVSAEEGRSIQGLDISAFIGTLPAKADPRRFFTNNASGSTSQAAAIVEGMLAGADLLLIDEDASATNFLMRDRYMRQLIPDDPITPLFDRVRELYRDHGVSTMIVAGGSSDYLGVADHVIAMRDFVPVDMTARARGLDLPRSWAPAGPLDISDRRKLRPGNFDPLFLNRRMNKAVPVRIKALRGQECEILEYGMDLIDVRSLEGIVDPDQMLTLGHALLLARRLEPPAAGRSPSALARQVVRLVRREGLDVLQAPAAPPVFFAEIRLLELAGAINRLRSLAVDV</sequence>
<evidence type="ECO:0000259" key="2">
    <source>
        <dbReference type="Pfam" id="PF20446"/>
    </source>
</evidence>
<proteinExistence type="predicted"/>
<dbReference type="Gene3D" id="3.40.50.300">
    <property type="entry name" value="P-loop containing nucleotide triphosphate hydrolases"/>
    <property type="match status" value="1"/>
</dbReference>
<evidence type="ECO:0000313" key="4">
    <source>
        <dbReference type="EMBL" id="BBO70947.1"/>
    </source>
</evidence>
<feature type="domain" description="ATPase of the ABC class C-terminal" evidence="1">
    <location>
        <begin position="178"/>
        <end position="437"/>
    </location>
</feature>
<evidence type="ECO:0000259" key="1">
    <source>
        <dbReference type="Pfam" id="PF09818"/>
    </source>
</evidence>
<gene>
    <name evidence="4" type="ORF">DSCA_48770</name>
</gene>
<evidence type="ECO:0000259" key="3">
    <source>
        <dbReference type="Pfam" id="PF21117"/>
    </source>
</evidence>
<dbReference type="InterPro" id="IPR046833">
    <property type="entry name" value="ABC_N"/>
</dbReference>
<dbReference type="PANTHER" id="PTHR38149:SF1">
    <property type="entry name" value="ATPASE"/>
    <property type="match status" value="1"/>
</dbReference>
<dbReference type="InterPro" id="IPR049069">
    <property type="entry name" value="MRB1590-like_C"/>
</dbReference>
<reference evidence="4 5" key="1">
    <citation type="submission" date="2019-11" db="EMBL/GenBank/DDBJ databases">
        <title>Comparative genomics of hydrocarbon-degrading Desulfosarcina strains.</title>
        <authorList>
            <person name="Watanabe M."/>
            <person name="Kojima H."/>
            <person name="Fukui M."/>
        </authorList>
    </citation>
    <scope>NUCLEOTIDE SEQUENCE [LARGE SCALE GENOMIC DNA]</scope>
    <source>
        <strain evidence="4 5">PL12</strain>
    </source>
</reference>
<dbReference type="SUPFAM" id="SSF52540">
    <property type="entry name" value="P-loop containing nucleoside triphosphate hydrolases"/>
    <property type="match status" value="1"/>
</dbReference>
<protein>
    <submittedName>
        <fullName evidence="4">ATPase</fullName>
    </submittedName>
</protein>
<keyword evidence="5" id="KW-1185">Reference proteome</keyword>
<dbReference type="Proteomes" id="UP000427906">
    <property type="component" value="Chromosome"/>
</dbReference>
<feature type="domain" description="ATPase of the ABC class N-terminal" evidence="2">
    <location>
        <begin position="11"/>
        <end position="169"/>
    </location>
</feature>
<dbReference type="KEGG" id="dalk:DSCA_48770"/>
<dbReference type="InterPro" id="IPR019195">
    <property type="entry name" value="ABC_ATPase_put"/>
</dbReference>
<dbReference type="InterPro" id="IPR027417">
    <property type="entry name" value="P-loop_NTPase"/>
</dbReference>
<dbReference type="OrthoDB" id="9809999at2"/>
<dbReference type="RefSeq" id="WP_155318846.1">
    <property type="nucleotide sequence ID" value="NZ_AP021874.1"/>
</dbReference>
<dbReference type="PANTHER" id="PTHR38149">
    <property type="entry name" value="ATPASE"/>
    <property type="match status" value="1"/>
</dbReference>
<name>A0A5K7Z2S0_9BACT</name>
<accession>A0A5K7Z2S0</accession>
<dbReference type="InterPro" id="IPR046834">
    <property type="entry name" value="ABC_ATPase_C"/>
</dbReference>